<organism evidence="5 6">
    <name type="scientific">Streptomyces aurantiacus</name>
    <dbReference type="NCBI Taxonomy" id="47760"/>
    <lineage>
        <taxon>Bacteria</taxon>
        <taxon>Bacillati</taxon>
        <taxon>Actinomycetota</taxon>
        <taxon>Actinomycetes</taxon>
        <taxon>Kitasatosporales</taxon>
        <taxon>Streptomycetaceae</taxon>
        <taxon>Streptomyces</taxon>
        <taxon>Streptomyces aurantiacus group</taxon>
    </lineage>
</organism>
<dbReference type="PROSITE" id="PS01124">
    <property type="entry name" value="HTH_ARAC_FAMILY_2"/>
    <property type="match status" value="1"/>
</dbReference>
<name>A0A7G1NV81_9ACTN</name>
<dbReference type="Pfam" id="PF12833">
    <property type="entry name" value="HTH_18"/>
    <property type="match status" value="1"/>
</dbReference>
<dbReference type="PANTHER" id="PTHR46796:SF13">
    <property type="entry name" value="HTH-TYPE TRANSCRIPTIONAL ACTIVATOR RHAS"/>
    <property type="match status" value="1"/>
</dbReference>
<evidence type="ECO:0000256" key="2">
    <source>
        <dbReference type="ARBA" id="ARBA00023125"/>
    </source>
</evidence>
<keyword evidence="3" id="KW-0804">Transcription</keyword>
<gene>
    <name evidence="5" type="ORF">GCM10017557_03550</name>
</gene>
<dbReference type="InterPro" id="IPR032783">
    <property type="entry name" value="AraC_lig"/>
</dbReference>
<dbReference type="Gene3D" id="1.10.10.60">
    <property type="entry name" value="Homeodomain-like"/>
    <property type="match status" value="2"/>
</dbReference>
<evidence type="ECO:0000313" key="6">
    <source>
        <dbReference type="Proteomes" id="UP000516444"/>
    </source>
</evidence>
<keyword evidence="2" id="KW-0238">DNA-binding</keyword>
<evidence type="ECO:0000256" key="3">
    <source>
        <dbReference type="ARBA" id="ARBA00023163"/>
    </source>
</evidence>
<dbReference type="InterPro" id="IPR018062">
    <property type="entry name" value="HTH_AraC-typ_CS"/>
</dbReference>
<evidence type="ECO:0000256" key="1">
    <source>
        <dbReference type="ARBA" id="ARBA00023015"/>
    </source>
</evidence>
<feature type="domain" description="HTH araC/xylS-type" evidence="4">
    <location>
        <begin position="206"/>
        <end position="304"/>
    </location>
</feature>
<protein>
    <submittedName>
        <fullName evidence="5">AraC family transcriptional regulator</fullName>
    </submittedName>
</protein>
<dbReference type="InterPro" id="IPR050204">
    <property type="entry name" value="AraC_XylS_family_regulators"/>
</dbReference>
<keyword evidence="6" id="KW-1185">Reference proteome</keyword>
<dbReference type="EMBL" id="AP023440">
    <property type="protein sequence ID" value="BCL25496.1"/>
    <property type="molecule type" value="Genomic_DNA"/>
</dbReference>
<dbReference type="SUPFAM" id="SSF46689">
    <property type="entry name" value="Homeodomain-like"/>
    <property type="match status" value="2"/>
</dbReference>
<evidence type="ECO:0000313" key="5">
    <source>
        <dbReference type="EMBL" id="BCL25496.1"/>
    </source>
</evidence>
<dbReference type="InterPro" id="IPR009057">
    <property type="entry name" value="Homeodomain-like_sf"/>
</dbReference>
<dbReference type="GO" id="GO:0043565">
    <property type="term" value="F:sequence-specific DNA binding"/>
    <property type="evidence" value="ECO:0007669"/>
    <property type="project" value="InterPro"/>
</dbReference>
<proteinExistence type="predicted"/>
<dbReference type="Proteomes" id="UP000516444">
    <property type="component" value="Chromosome"/>
</dbReference>
<dbReference type="KEGG" id="sgm:GCM10017557_03550"/>
<dbReference type="AlphaFoldDB" id="A0A7G1NV81"/>
<reference evidence="5 6" key="1">
    <citation type="journal article" date="2014" name="Int. J. Syst. Evol. Microbiol.">
        <title>Complete genome sequence of Corynebacterium casei LMG S-19264T (=DSM 44701T), isolated from a smear-ripened cheese.</title>
        <authorList>
            <consortium name="US DOE Joint Genome Institute (JGI-PGF)"/>
            <person name="Walter F."/>
            <person name="Albersmeier A."/>
            <person name="Kalinowski J."/>
            <person name="Ruckert C."/>
        </authorList>
    </citation>
    <scope>NUCLEOTIDE SEQUENCE [LARGE SCALE GENOMIC DNA]</scope>
    <source>
        <strain evidence="5 6">JCM 4677</strain>
    </source>
</reference>
<dbReference type="PANTHER" id="PTHR46796">
    <property type="entry name" value="HTH-TYPE TRANSCRIPTIONAL ACTIVATOR RHAS-RELATED"/>
    <property type="match status" value="1"/>
</dbReference>
<accession>A0A7G1NV81</accession>
<keyword evidence="1" id="KW-0805">Transcription regulation</keyword>
<dbReference type="SMART" id="SM00342">
    <property type="entry name" value="HTH_ARAC"/>
    <property type="match status" value="1"/>
</dbReference>
<sequence>MGAGTPACTGAGTDILSEAIGSVRIGRAEACRKAESGSWGMRFAAFAGSGVHIVLRGSAWLVTATGRPRALKAGDVVVAPFGAETGLSHAPRLLSHLPPACPSGNTRSPDPTDVEFLHAAYLLDRGQVHPYLRSLPEVLTISPGHDRSSQLRSLTDLLAADVTDVQPGSGATRPALLDLLLTHALRQWLKQDGDVDRPDIGDPAIAVALREIHTSLDKPWTVQQLSEAVGMSRTAFTKRFTVVVGKPPITYLTGWRLSYGARLLRETTAPLATIARQVGYSTEFAFGAAFRREYGIAPGRFRDLQSRQVPAAQVRGV</sequence>
<dbReference type="InterPro" id="IPR018060">
    <property type="entry name" value="HTH_AraC"/>
</dbReference>
<evidence type="ECO:0000259" key="4">
    <source>
        <dbReference type="PROSITE" id="PS01124"/>
    </source>
</evidence>
<dbReference type="Pfam" id="PF12852">
    <property type="entry name" value="Cupin_6"/>
    <property type="match status" value="1"/>
</dbReference>
<dbReference type="GO" id="GO:0003700">
    <property type="term" value="F:DNA-binding transcription factor activity"/>
    <property type="evidence" value="ECO:0007669"/>
    <property type="project" value="InterPro"/>
</dbReference>
<dbReference type="PROSITE" id="PS00041">
    <property type="entry name" value="HTH_ARAC_FAMILY_1"/>
    <property type="match status" value="1"/>
</dbReference>